<evidence type="ECO:0000313" key="1">
    <source>
        <dbReference type="EMBL" id="KAK2947921.1"/>
    </source>
</evidence>
<dbReference type="Proteomes" id="UP001281761">
    <property type="component" value="Unassembled WGS sequence"/>
</dbReference>
<evidence type="ECO:0000313" key="2">
    <source>
        <dbReference type="Proteomes" id="UP001281761"/>
    </source>
</evidence>
<reference evidence="1 2" key="1">
    <citation type="journal article" date="2022" name="bioRxiv">
        <title>Genomics of Preaxostyla Flagellates Illuminates Evolutionary Transitions and the Path Towards Mitochondrial Loss.</title>
        <authorList>
            <person name="Novak L.V.F."/>
            <person name="Treitli S.C."/>
            <person name="Pyrih J."/>
            <person name="Halakuc P."/>
            <person name="Pipaliya S.V."/>
            <person name="Vacek V."/>
            <person name="Brzon O."/>
            <person name="Soukal P."/>
            <person name="Eme L."/>
            <person name="Dacks J.B."/>
            <person name="Karnkowska A."/>
            <person name="Elias M."/>
            <person name="Hampl V."/>
        </authorList>
    </citation>
    <scope>NUCLEOTIDE SEQUENCE [LARGE SCALE GENOMIC DNA]</scope>
    <source>
        <strain evidence="1">NAU3</strain>
        <tissue evidence="1">Gut</tissue>
    </source>
</reference>
<dbReference type="SUPFAM" id="SSF51126">
    <property type="entry name" value="Pectin lyase-like"/>
    <property type="match status" value="1"/>
</dbReference>
<dbReference type="EMBL" id="JARBJD010000188">
    <property type="protein sequence ID" value="KAK2947921.1"/>
    <property type="molecule type" value="Genomic_DNA"/>
</dbReference>
<protein>
    <submittedName>
        <fullName evidence="1">Uncharacterized protein</fullName>
    </submittedName>
</protein>
<gene>
    <name evidence="1" type="ORF">BLNAU_17148</name>
</gene>
<name>A0ABQ9XCB2_9EUKA</name>
<organism evidence="1 2">
    <name type="scientific">Blattamonas nauphoetae</name>
    <dbReference type="NCBI Taxonomy" id="2049346"/>
    <lineage>
        <taxon>Eukaryota</taxon>
        <taxon>Metamonada</taxon>
        <taxon>Preaxostyla</taxon>
        <taxon>Oxymonadida</taxon>
        <taxon>Blattamonas</taxon>
    </lineage>
</organism>
<keyword evidence="2" id="KW-1185">Reference proteome</keyword>
<sequence length="1078" mass="115776">MWKQYRSGIKALPITVIVEAQLPSDFSFILSQNLHRVGASPSGECTGSYGGAIYAEFVMMNLQIGQCSFHTCSGVEGGAVCIRHSSSSSFSFSSSSFVGCSARGYGGSLFFEVLFLLSISDCVFLDSTTSGCGGAMYLFYCRFSASAGLSNTLFQNCTQTGSSASWEYGGGGITLNDCNSDKVCFLQFRQCSSLNKRGHDIYLLNTSFTSNSFSTCDSTSNNTHRVTGGEYPTFTDHSDLLADAKNTASVISLASTLPADDTVTLTLTLDKEVSGTMIVIVSNLEGRREEVDGKAPRIGRLLLFTFSSSTVGTCSSSVGESGVLQFPLSDFKLLAASLSNHDVTIPSDFTLPDVPPTLLHVSCELDVSGTEVEVSFSGFGLPKVPCTLTLNDSITLEVTFEDDSFGRSVGSVKMGVSGKDGELSEKTEYSLTGIVSNVDPDASIRIASGVGFIVPTAGRLTKVSVSGFVDERKTKVKLSFESVKLEKNKKYILKMKRTDTSEDTITREVWTDENRDVLDVSEILYPFEASTEGRKEQLEFGVSYGVLSLTASDCTRSVLISDIVITMPDEPPRIIRCLSRVLSEDQQTLRIHLEGRAIDASIGRLCLTRNWEVWESIRAVTVSSSTICFAEFRVGEEEWEEGVGIGKEYTLIEMEDGSSGCVVENGIRIKVPGQTIMCRRGGNNDVEKCGDSSRPCSSLLVGWKAGLMVERSTEENVELEVDGEVEMGGVLLVGEKKVGVWGGEKGRGRVLVEWRESWKSTNAIEVEGGQVAIVEVMIVLGEEREEGMEKRKGFVICGGGEVCVERVVVERVGVGRVGMGLVGLWWGSADLVSIEMEEIEFADGVVFVEVGSEKKDVSLSVSSLKTRGIRTLNAPLISFCCESEESRVTMEKMIVLETTREESVGGVGVEEGGVVSVRTKQRETRFVGCVFSGSKTRLVGDGEEVGGVLFVGVGGKAGGSVRFEDCLVMDSVAFGREGGGVVVVVSSGVFVVWFSRCWMEETRVSGIGFDCLDGVPQVSSDRAVVSGVGVVGALIVGEESLPIVGRSSSRFSGCSLKVVVGREGGKGGQKNEETKTEL</sequence>
<accession>A0ABQ9XCB2</accession>
<comment type="caution">
    <text evidence="1">The sequence shown here is derived from an EMBL/GenBank/DDBJ whole genome shotgun (WGS) entry which is preliminary data.</text>
</comment>
<proteinExistence type="predicted"/>
<dbReference type="InterPro" id="IPR011050">
    <property type="entry name" value="Pectin_lyase_fold/virulence"/>
</dbReference>